<dbReference type="Gene3D" id="3.40.50.12780">
    <property type="entry name" value="N-terminal domain of ligase-like"/>
    <property type="match status" value="1"/>
</dbReference>
<dbReference type="InterPro" id="IPR045851">
    <property type="entry name" value="AMP-bd_C_sf"/>
</dbReference>
<dbReference type="InterPro" id="IPR000873">
    <property type="entry name" value="AMP-dep_synth/lig_dom"/>
</dbReference>
<dbReference type="Gene3D" id="3.30.300.30">
    <property type="match status" value="1"/>
</dbReference>
<dbReference type="Proteomes" id="UP000007886">
    <property type="component" value="Chromosome"/>
</dbReference>
<dbReference type="InterPro" id="IPR042099">
    <property type="entry name" value="ANL_N_sf"/>
</dbReference>
<dbReference type="AlphaFoldDB" id="A0AAI8QAP2"/>
<dbReference type="KEGG" id="brs:S23_15210"/>
<feature type="domain" description="AMP-binding enzyme C-terminal" evidence="9">
    <location>
        <begin position="439"/>
        <end position="510"/>
    </location>
</feature>
<dbReference type="Pfam" id="PF00501">
    <property type="entry name" value="AMP-binding"/>
    <property type="match status" value="1"/>
</dbReference>
<dbReference type="GO" id="GO:0016020">
    <property type="term" value="C:membrane"/>
    <property type="evidence" value="ECO:0007669"/>
    <property type="project" value="UniProtKB-SubCell"/>
</dbReference>
<keyword evidence="7" id="KW-0472">Membrane</keyword>
<evidence type="ECO:0000313" key="10">
    <source>
        <dbReference type="EMBL" id="BAL74738.1"/>
    </source>
</evidence>
<gene>
    <name evidence="10" type="ORF">S23_15210</name>
</gene>
<protein>
    <recommendedName>
        <fullName evidence="5">Long-chain-fatty-acid--CoA ligase</fullName>
        <ecNumber evidence="4">6.2.1.3</ecNumber>
    </recommendedName>
    <alternativeName>
        <fullName evidence="6">Long-chain acyl-CoA synthetase</fullName>
    </alternativeName>
</protein>
<sequence>MRDRVTPVDMSANEFSLQSLIATETAADPAFVFDGAPVSRAEFSTKVEQTAAWLAGQGVGRGDVVAVWLVNRVEWIALLFAAARLGAVIAAVNTRYRSAEVAHLLKVSGARLMVVEAAFRSIDFAAILADIARDEVPALQGLAVVGADAIPGQWPCVRFDAFETYPPAPLAQNDVDLPVLLYTTSGTTKGPKLVAHSQRTLAMHAASVAKALKLDPQRHSLLAMLPFCGTFGMTSLLGFIAAGATVHVLDAFEAAPALQILSKHRITHSFGSDEMFRRVLALTDAPRPFPHLEICGYAAFQPGWRELAAEAEARGMPLYGLYGSSEVQALFSIARPGDAFADRIEGGGWPMSSDAKVRVRDMETGELAAHGVSGEIEISAPSRFLGYFNNPEATRDAITADGFFRTGDIGRLRGDGAFVYETRAGDAMRLGGFLVAPGEIEDELKSCSGVADAQVVAVDLKGQARCVAFVIAHQGLLEREALTARLRERLAGYKVPARIYVVDAFPITDSANGVKIQRARLRAMAMDRIAAE</sequence>
<dbReference type="InterPro" id="IPR050237">
    <property type="entry name" value="ATP-dep_AMP-bd_enzyme"/>
</dbReference>
<dbReference type="NCBIfam" id="NF004814">
    <property type="entry name" value="PRK06164.1"/>
    <property type="match status" value="1"/>
</dbReference>
<dbReference type="Pfam" id="PF13193">
    <property type="entry name" value="AMP-binding_C"/>
    <property type="match status" value="1"/>
</dbReference>
<evidence type="ECO:0000256" key="2">
    <source>
        <dbReference type="ARBA" id="ARBA00005005"/>
    </source>
</evidence>
<evidence type="ECO:0000313" key="11">
    <source>
        <dbReference type="Proteomes" id="UP000007886"/>
    </source>
</evidence>
<dbReference type="EC" id="6.2.1.3" evidence="4"/>
<dbReference type="SUPFAM" id="SSF56801">
    <property type="entry name" value="Acetyl-CoA synthetase-like"/>
    <property type="match status" value="1"/>
</dbReference>
<proteinExistence type="predicted"/>
<evidence type="ECO:0000259" key="9">
    <source>
        <dbReference type="Pfam" id="PF13193"/>
    </source>
</evidence>
<dbReference type="EMBL" id="AP012279">
    <property type="protein sequence ID" value="BAL74738.1"/>
    <property type="molecule type" value="Genomic_DNA"/>
</dbReference>
<keyword evidence="7" id="KW-1133">Transmembrane helix</keyword>
<evidence type="ECO:0000256" key="3">
    <source>
        <dbReference type="ARBA" id="ARBA00022598"/>
    </source>
</evidence>
<evidence type="ECO:0000256" key="6">
    <source>
        <dbReference type="ARBA" id="ARBA00042773"/>
    </source>
</evidence>
<keyword evidence="7" id="KW-0812">Transmembrane</keyword>
<organism evidence="10 11">
    <name type="scientific">Bradyrhizobium cosmicum</name>
    <dbReference type="NCBI Taxonomy" id="1404864"/>
    <lineage>
        <taxon>Bacteria</taxon>
        <taxon>Pseudomonadati</taxon>
        <taxon>Pseudomonadota</taxon>
        <taxon>Alphaproteobacteria</taxon>
        <taxon>Hyphomicrobiales</taxon>
        <taxon>Nitrobacteraceae</taxon>
        <taxon>Bradyrhizobium</taxon>
    </lineage>
</organism>
<dbReference type="PANTHER" id="PTHR43767:SF8">
    <property type="entry name" value="LONG-CHAIN-FATTY-ACID--COA LIGASE"/>
    <property type="match status" value="1"/>
</dbReference>
<keyword evidence="11" id="KW-1185">Reference proteome</keyword>
<evidence type="ECO:0000259" key="8">
    <source>
        <dbReference type="Pfam" id="PF00501"/>
    </source>
</evidence>
<feature type="transmembrane region" description="Helical" evidence="7">
    <location>
        <begin position="221"/>
        <end position="242"/>
    </location>
</feature>
<keyword evidence="3" id="KW-0436">Ligase</keyword>
<name>A0AAI8QAP2_9BRAD</name>
<comment type="pathway">
    <text evidence="2">Lipid metabolism; fatty acid beta-oxidation.</text>
</comment>
<comment type="subcellular location">
    <subcellularLocation>
        <location evidence="1">Membrane</location>
        <topology evidence="1">Peripheral membrane protein</topology>
    </subcellularLocation>
</comment>
<evidence type="ECO:0000256" key="4">
    <source>
        <dbReference type="ARBA" id="ARBA00026121"/>
    </source>
</evidence>
<accession>A0AAI8QAP2</accession>
<reference evidence="10 11" key="1">
    <citation type="journal article" date="2012" name="Microbes Environ.">
        <title>Complete genome sequence of Bradyrhizobium sp. S23321: insights into symbiosis evolution in soil oligotrophs.</title>
        <authorList>
            <person name="Okubo T."/>
            <person name="Tsukui T."/>
            <person name="Maita H."/>
            <person name="Okamoto S."/>
            <person name="Oshima K."/>
            <person name="Fujisawa T."/>
            <person name="Saito A."/>
            <person name="Futamata H."/>
            <person name="Hattori R."/>
            <person name="Shimomura Y."/>
            <person name="Haruta S."/>
            <person name="Morimoto S."/>
            <person name="Wang Y."/>
            <person name="Sakai Y."/>
            <person name="Hattori M."/>
            <person name="Aizawa S."/>
            <person name="Nagashima K.V.P."/>
            <person name="Masuda S."/>
            <person name="Hattori T."/>
            <person name="Yamashita A."/>
            <person name="Bao Z."/>
            <person name="Hayatsu M."/>
            <person name="Kajiya-Kanegae H."/>
            <person name="Yoshinaga I."/>
            <person name="Sakamoto K."/>
            <person name="Toyota K."/>
            <person name="Nakao M."/>
            <person name="Kohara M."/>
            <person name="Anda M."/>
            <person name="Niwa R."/>
            <person name="Jung-Hwan P."/>
            <person name="Sameshima-Saito R."/>
            <person name="Tokuda S."/>
            <person name="Yamamoto S."/>
            <person name="Yamamoto S."/>
            <person name="Yokoyama T."/>
            <person name="Akutsu T."/>
            <person name="Nakamura Y."/>
            <person name="Nakahira-Yanaka Y."/>
            <person name="Takada Hoshino Y."/>
            <person name="Hirakawa H."/>
            <person name="Mitsui H."/>
            <person name="Terasawa K."/>
            <person name="Itakura M."/>
            <person name="Sato S."/>
            <person name="Ikeda-Ohtsubo W."/>
            <person name="Sakakura N."/>
            <person name="Kaminuma E."/>
            <person name="Minamisawa K."/>
        </authorList>
    </citation>
    <scope>NUCLEOTIDE SEQUENCE [LARGE SCALE GENOMIC DNA]</scope>
    <source>
        <strain evidence="10 11">S23321</strain>
    </source>
</reference>
<evidence type="ECO:0000256" key="5">
    <source>
        <dbReference type="ARBA" id="ARBA00039545"/>
    </source>
</evidence>
<feature type="domain" description="AMP-dependent synthetase/ligase" evidence="8">
    <location>
        <begin position="23"/>
        <end position="388"/>
    </location>
</feature>
<dbReference type="CDD" id="cd04433">
    <property type="entry name" value="AFD_class_I"/>
    <property type="match status" value="1"/>
</dbReference>
<dbReference type="PANTHER" id="PTHR43767">
    <property type="entry name" value="LONG-CHAIN-FATTY-ACID--COA LIGASE"/>
    <property type="match status" value="1"/>
</dbReference>
<evidence type="ECO:0000256" key="1">
    <source>
        <dbReference type="ARBA" id="ARBA00004170"/>
    </source>
</evidence>
<evidence type="ECO:0000256" key="7">
    <source>
        <dbReference type="SAM" id="Phobius"/>
    </source>
</evidence>
<dbReference type="InterPro" id="IPR025110">
    <property type="entry name" value="AMP-bd_C"/>
</dbReference>
<dbReference type="GO" id="GO:0004467">
    <property type="term" value="F:long-chain fatty acid-CoA ligase activity"/>
    <property type="evidence" value="ECO:0007669"/>
    <property type="project" value="UniProtKB-EC"/>
</dbReference>